<dbReference type="InterPro" id="IPR039421">
    <property type="entry name" value="Type_1_exporter"/>
</dbReference>
<dbReference type="InterPro" id="IPR003439">
    <property type="entry name" value="ABC_transporter-like_ATP-bd"/>
</dbReference>
<dbReference type="SUPFAM" id="SSF90123">
    <property type="entry name" value="ABC transporter transmembrane region"/>
    <property type="match status" value="2"/>
</dbReference>
<comment type="caution">
    <text evidence="16">The sequence shown here is derived from an EMBL/GenBank/DDBJ whole genome shotgun (WGS) entry which is preliminary data.</text>
</comment>
<evidence type="ECO:0000256" key="11">
    <source>
        <dbReference type="ARBA" id="ARBA00023180"/>
    </source>
</evidence>
<evidence type="ECO:0000259" key="15">
    <source>
        <dbReference type="PROSITE" id="PS50929"/>
    </source>
</evidence>
<dbReference type="PROSITE" id="PS00211">
    <property type="entry name" value="ABC_TRANSPORTER_1"/>
    <property type="match status" value="2"/>
</dbReference>
<dbReference type="Pfam" id="PF00005">
    <property type="entry name" value="ABC_tran"/>
    <property type="match status" value="2"/>
</dbReference>
<feature type="transmembrane region" description="Helical" evidence="13">
    <location>
        <begin position="695"/>
        <end position="714"/>
    </location>
</feature>
<dbReference type="PROSITE" id="PS50893">
    <property type="entry name" value="ABC_TRANSPORTER_2"/>
    <property type="match status" value="2"/>
</dbReference>
<dbReference type="FunFam" id="3.40.50.300:FF:000479">
    <property type="entry name" value="Multidrug resistance protein 1A"/>
    <property type="match status" value="1"/>
</dbReference>
<dbReference type="PROSITE" id="PS50929">
    <property type="entry name" value="ABC_TM1F"/>
    <property type="match status" value="2"/>
</dbReference>
<organism evidence="16 17">
    <name type="scientific">Smittium simulii</name>
    <dbReference type="NCBI Taxonomy" id="133385"/>
    <lineage>
        <taxon>Eukaryota</taxon>
        <taxon>Fungi</taxon>
        <taxon>Fungi incertae sedis</taxon>
        <taxon>Zoopagomycota</taxon>
        <taxon>Kickxellomycotina</taxon>
        <taxon>Harpellomycetes</taxon>
        <taxon>Harpellales</taxon>
        <taxon>Legeriomycetaceae</taxon>
        <taxon>Smittium</taxon>
    </lineage>
</organism>
<keyword evidence="4 13" id="KW-0812">Transmembrane</keyword>
<dbReference type="InterPro" id="IPR011527">
    <property type="entry name" value="ABC1_TM_dom"/>
</dbReference>
<dbReference type="InterPro" id="IPR036640">
    <property type="entry name" value="ABC1_TM_sf"/>
</dbReference>
<dbReference type="GO" id="GO:0005743">
    <property type="term" value="C:mitochondrial inner membrane"/>
    <property type="evidence" value="ECO:0007669"/>
    <property type="project" value="TreeGrafter"/>
</dbReference>
<keyword evidence="6" id="KW-0547">Nucleotide-binding</keyword>
<comment type="similarity">
    <text evidence="2">Belongs to the ABC transporter superfamily. ABCB family. Multidrug resistance exporter (TC 3.A.1.201) subfamily.</text>
</comment>
<evidence type="ECO:0000259" key="14">
    <source>
        <dbReference type="PROSITE" id="PS50893"/>
    </source>
</evidence>
<dbReference type="InterPro" id="IPR027417">
    <property type="entry name" value="P-loop_NTPase"/>
</dbReference>
<feature type="domain" description="ABC transporter" evidence="14">
    <location>
        <begin position="1006"/>
        <end position="1242"/>
    </location>
</feature>
<dbReference type="GO" id="GO:0016887">
    <property type="term" value="F:ATP hydrolysis activity"/>
    <property type="evidence" value="ECO:0007669"/>
    <property type="project" value="InterPro"/>
</dbReference>
<dbReference type="FunFam" id="3.40.50.300:FF:000205">
    <property type="entry name" value="ABC transporter B family member 4"/>
    <property type="match status" value="1"/>
</dbReference>
<evidence type="ECO:0000256" key="1">
    <source>
        <dbReference type="ARBA" id="ARBA00004141"/>
    </source>
</evidence>
<keyword evidence="9 13" id="KW-1133">Transmembrane helix</keyword>
<evidence type="ECO:0000256" key="7">
    <source>
        <dbReference type="ARBA" id="ARBA00022840"/>
    </source>
</evidence>
<keyword evidence="3" id="KW-0813">Transport</keyword>
<feature type="transmembrane region" description="Helical" evidence="13">
    <location>
        <begin position="232"/>
        <end position="253"/>
    </location>
</feature>
<keyword evidence="5" id="KW-0677">Repeat</keyword>
<dbReference type="OrthoDB" id="6500128at2759"/>
<dbReference type="GO" id="GO:0005524">
    <property type="term" value="F:ATP binding"/>
    <property type="evidence" value="ECO:0007669"/>
    <property type="project" value="UniProtKB-KW"/>
</dbReference>
<reference evidence="16 17" key="1">
    <citation type="journal article" date="2018" name="MBio">
        <title>Comparative Genomics Reveals the Core Gene Toolbox for the Fungus-Insect Symbiosis.</title>
        <authorList>
            <person name="Wang Y."/>
            <person name="Stata M."/>
            <person name="Wang W."/>
            <person name="Stajich J.E."/>
            <person name="White M.M."/>
            <person name="Moncalvo J.M."/>
        </authorList>
    </citation>
    <scope>NUCLEOTIDE SEQUENCE [LARGE SCALE GENOMIC DNA]</scope>
    <source>
        <strain evidence="16 17">SWE-8-4</strain>
    </source>
</reference>
<dbReference type="GO" id="GO:0015421">
    <property type="term" value="F:ABC-type oligopeptide transporter activity"/>
    <property type="evidence" value="ECO:0007669"/>
    <property type="project" value="TreeGrafter"/>
</dbReference>
<dbReference type="Gene3D" id="3.40.50.300">
    <property type="entry name" value="P-loop containing nucleotide triphosphate hydrolases"/>
    <property type="match status" value="2"/>
</dbReference>
<dbReference type="STRING" id="133385.A0A2T9YUJ4"/>
<feature type="transmembrane region" description="Helical" evidence="13">
    <location>
        <begin position="726"/>
        <end position="747"/>
    </location>
</feature>
<evidence type="ECO:0000256" key="9">
    <source>
        <dbReference type="ARBA" id="ARBA00022989"/>
    </source>
</evidence>
<accession>A0A2T9YUJ4</accession>
<feature type="transmembrane region" description="Helical" evidence="13">
    <location>
        <begin position="910"/>
        <end position="929"/>
    </location>
</feature>
<evidence type="ECO:0000313" key="16">
    <source>
        <dbReference type="EMBL" id="PVU95998.1"/>
    </source>
</evidence>
<feature type="domain" description="ABC transporter" evidence="14">
    <location>
        <begin position="373"/>
        <end position="614"/>
    </location>
</feature>
<name>A0A2T9YUJ4_9FUNG</name>
<feature type="domain" description="ABC transmembrane type-1" evidence="15">
    <location>
        <begin position="684"/>
        <end position="971"/>
    </location>
</feature>
<gene>
    <name evidence="16" type="ORF">BB561_001462</name>
</gene>
<feature type="transmembrane region" description="Helical" evidence="13">
    <location>
        <begin position="76"/>
        <end position="98"/>
    </location>
</feature>
<feature type="domain" description="ABC transmembrane type-1" evidence="15">
    <location>
        <begin position="79"/>
        <end position="355"/>
    </location>
</feature>
<dbReference type="Pfam" id="PF00664">
    <property type="entry name" value="ABC_membrane"/>
    <property type="match status" value="2"/>
</dbReference>
<protein>
    <recommendedName>
        <fullName evidence="18">Bile salt export pump</fullName>
    </recommendedName>
</protein>
<dbReference type="InterPro" id="IPR017871">
    <property type="entry name" value="ABC_transporter-like_CS"/>
</dbReference>
<evidence type="ECO:0000256" key="5">
    <source>
        <dbReference type="ARBA" id="ARBA00022737"/>
    </source>
</evidence>
<evidence type="ECO:0000256" key="10">
    <source>
        <dbReference type="ARBA" id="ARBA00023136"/>
    </source>
</evidence>
<evidence type="ECO:0000256" key="8">
    <source>
        <dbReference type="ARBA" id="ARBA00022967"/>
    </source>
</evidence>
<evidence type="ECO:0000256" key="2">
    <source>
        <dbReference type="ARBA" id="ARBA00007577"/>
    </source>
</evidence>
<feature type="region of interest" description="Disordered" evidence="12">
    <location>
        <begin position="1"/>
        <end position="31"/>
    </location>
</feature>
<evidence type="ECO:0000256" key="6">
    <source>
        <dbReference type="ARBA" id="ARBA00022741"/>
    </source>
</evidence>
<dbReference type="SUPFAM" id="SSF52540">
    <property type="entry name" value="P-loop containing nucleoside triphosphate hydrolases"/>
    <property type="match status" value="2"/>
</dbReference>
<evidence type="ECO:0000256" key="12">
    <source>
        <dbReference type="SAM" id="MobiDB-lite"/>
    </source>
</evidence>
<keyword evidence="8" id="KW-1278">Translocase</keyword>
<evidence type="ECO:0000256" key="3">
    <source>
        <dbReference type="ARBA" id="ARBA00022448"/>
    </source>
</evidence>
<keyword evidence="17" id="KW-1185">Reference proteome</keyword>
<feature type="transmembrane region" description="Helical" evidence="13">
    <location>
        <begin position="133"/>
        <end position="155"/>
    </location>
</feature>
<dbReference type="PANTHER" id="PTHR43394:SF1">
    <property type="entry name" value="ATP-BINDING CASSETTE SUB-FAMILY B MEMBER 10, MITOCHONDRIAL"/>
    <property type="match status" value="1"/>
</dbReference>
<dbReference type="CDD" id="cd18578">
    <property type="entry name" value="ABC_6TM_Pgp_ABCB1_D2_like"/>
    <property type="match status" value="1"/>
</dbReference>
<evidence type="ECO:0008006" key="18">
    <source>
        <dbReference type="Google" id="ProtNLM"/>
    </source>
</evidence>
<feature type="transmembrane region" description="Helical" evidence="13">
    <location>
        <begin position="309"/>
        <end position="333"/>
    </location>
</feature>
<comment type="subcellular location">
    <subcellularLocation>
        <location evidence="1">Membrane</location>
        <topology evidence="1">Multi-pass membrane protein</topology>
    </subcellularLocation>
</comment>
<dbReference type="GO" id="GO:0090374">
    <property type="term" value="P:oligopeptide export from mitochondrion"/>
    <property type="evidence" value="ECO:0007669"/>
    <property type="project" value="TreeGrafter"/>
</dbReference>
<feature type="transmembrane region" description="Helical" evidence="13">
    <location>
        <begin position="207"/>
        <end position="226"/>
    </location>
</feature>
<keyword evidence="11" id="KW-0325">Glycoprotein</keyword>
<proteinExistence type="inferred from homology"/>
<keyword evidence="7" id="KW-0067">ATP-binding</keyword>
<dbReference type="CDD" id="cd18577">
    <property type="entry name" value="ABC_6TM_Pgp_ABCB1_D1_like"/>
    <property type="match status" value="1"/>
</dbReference>
<dbReference type="SMART" id="SM00382">
    <property type="entry name" value="AAA"/>
    <property type="match status" value="2"/>
</dbReference>
<keyword evidence="10 13" id="KW-0472">Membrane</keyword>
<sequence>MSPQPTPGSPTAEKQAISNDEKTQLSLTDSITEKPKGFKNLFKKKVPPVEDKDEKKIPPVPFFQLFRFADSSQRTMLMLGFVCSVVTGLLLPLNMLFFSDLSGAFIKYSMLVETAPGKESKDYLDKEVSKFCLIFVGFAAVMFVFSYLQSVLFSISSEKQTLKIRETYYKSAIRQELGWFDQVSTGDLTTRISSDVSAIQDGIGVKLSYCIQYISTFIGGFIIAFVRGYKMALVLLAAIPLLMIIGSTMGINVGKYTKLIQDQYAKSGAIANEVISATRTVMAFNAQNRETVRYDNNNKKAAVLEKKKTYTLALGLGGIFFFIYAVYALGFWYGAKLIRDGTYDPSKVLSVSSLIDPLDSESGIKAENIKGEIELKNVTFSYPTRPHLPTLKNFSIKISPGHKIALVGESGCGKSTIIALIQRFYDVQQGSVLIDGINVKDYNVTSLRQNIAIVSQEPVLFDTTILQNIAWGAKDYDTNPPSKDQIVQACKDANIHDFIMSLPSQYDTFVGERGAQLSGGQKQRIAIARALIRNAPILLLDEATSALDTESERLVQEAIDKNIDNRTTISIAHRLSTIKDSDCIYVCSMGSVIEQGSHNDLIAKKGAYFALVNAQELRETDTKTFAEKYNIPDKIISTTVVESKKSITSDLKSSDEEAIKTNLSDIGSLFYLFKVYRSDIKLFILGSLGSIADGILFPLFSIFFSKILVAFAIPDLEKQKKETNKYALLFLIFAIITFLAVSTRTVFFNFGSIRLSQKLRYDLFDTIICQESEYFDKKENGTGAITTRLSSEPENIQKFGAESLPMIVSSCTSLITGVCIAFTRDWRLTLIVLACVPILAFSEGQKSKVLTGRAKQNQIVIEAGAREASETISNIRTVASLTREVTFIKSFNNNNKEPHTDAIKSSYTSAITYGFAQSFVFLIYSLAFYSGSRFVLNGSLTVQAMFNTIYAILFAAIALGQASQFLGFVPKAVVAAIKINEEFKKTPKINIKSIDGNSPSEKNGTIAASDIEFTYPSRPDTKILKSISLHAQPGKTIALVGGSGSGKSTVINLIMRLYDVESGSIEVEKTDVRNWKLKDLRDHPSLVSQEPVLFDYSISENIKYGSPDSTEYEVEQAARAANIHNMIMDLPDGYHTRAGVNGGQLSGGQKQRVAIARAIIRNPQILLLDEATSALDTESEMIVQKALDEASEGRTTITIAHRLSTIQNADWIYVFDRGEIAEEGTHDSLTERKGIYYSLAVQQSLSQ</sequence>
<evidence type="ECO:0000256" key="13">
    <source>
        <dbReference type="SAM" id="Phobius"/>
    </source>
</evidence>
<dbReference type="PANTHER" id="PTHR43394">
    <property type="entry name" value="ATP-DEPENDENT PERMEASE MDL1, MITOCHONDRIAL"/>
    <property type="match status" value="1"/>
</dbReference>
<dbReference type="InterPro" id="IPR003593">
    <property type="entry name" value="AAA+_ATPase"/>
</dbReference>
<dbReference type="AlphaFoldDB" id="A0A2T9YUJ4"/>
<dbReference type="Gene3D" id="1.20.1560.10">
    <property type="entry name" value="ABC transporter type 1, transmembrane domain"/>
    <property type="match status" value="2"/>
</dbReference>
<dbReference type="Proteomes" id="UP000245383">
    <property type="component" value="Unassembled WGS sequence"/>
</dbReference>
<evidence type="ECO:0000256" key="4">
    <source>
        <dbReference type="ARBA" id="ARBA00022692"/>
    </source>
</evidence>
<dbReference type="EMBL" id="MBFR01000043">
    <property type="protein sequence ID" value="PVU95998.1"/>
    <property type="molecule type" value="Genomic_DNA"/>
</dbReference>
<evidence type="ECO:0000313" key="17">
    <source>
        <dbReference type="Proteomes" id="UP000245383"/>
    </source>
</evidence>
<dbReference type="CDD" id="cd03249">
    <property type="entry name" value="ABC_MTABC3_MDL1_MDL2"/>
    <property type="match status" value="2"/>
</dbReference>